<feature type="domain" description="FtsK" evidence="1">
    <location>
        <begin position="13"/>
        <end position="201"/>
    </location>
</feature>
<dbReference type="InterPro" id="IPR027417">
    <property type="entry name" value="P-loop_NTPase"/>
</dbReference>
<dbReference type="Gene3D" id="3.40.50.300">
    <property type="entry name" value="P-loop containing nucleotide triphosphate hydrolases"/>
    <property type="match status" value="1"/>
</dbReference>
<evidence type="ECO:0000313" key="2">
    <source>
        <dbReference type="EMBL" id="CRY97914.1"/>
    </source>
</evidence>
<dbReference type="Pfam" id="PF01580">
    <property type="entry name" value="FtsK_SpoIIIE"/>
    <property type="match status" value="1"/>
</dbReference>
<dbReference type="GO" id="GO:0005524">
    <property type="term" value="F:ATP binding"/>
    <property type="evidence" value="ECO:0007669"/>
    <property type="project" value="InterPro"/>
</dbReference>
<dbReference type="EMBL" id="LN854290">
    <property type="protein sequence ID" value="CRY97914.1"/>
    <property type="molecule type" value="Genomic_DNA"/>
</dbReference>
<organism evidence="2">
    <name type="scientific">uncultured prokaryote</name>
    <dbReference type="NCBI Taxonomy" id="198431"/>
    <lineage>
        <taxon>unclassified sequences</taxon>
        <taxon>environmental samples</taxon>
    </lineage>
</organism>
<proteinExistence type="predicted"/>
<dbReference type="PROSITE" id="PS50901">
    <property type="entry name" value="FTSK"/>
    <property type="match status" value="1"/>
</dbReference>
<dbReference type="InterPro" id="IPR002543">
    <property type="entry name" value="FtsK_dom"/>
</dbReference>
<geneLocation type="plasmid" evidence="2">
    <name>pRGRH1791</name>
</geneLocation>
<protein>
    <recommendedName>
        <fullName evidence="1">FtsK domain-containing protein</fullName>
    </recommendedName>
</protein>
<sequence length="263" mass="29467">MNASKVWALDWNDTPVEFDPLAMHTVISGATRSGKSVGAYAILSQLSKLPDVTIIGIDPSSILLYPHSVNRPNDFALGTSPESLDHSLHILKWLENEMDYRTNKLLDIGTDKLTVSHVSPKFPAIVLVLEEFAGYQAALEGFDKKKKSEALRIIGRILREGSKTLVHVLAIIQRPEAATLPERSQYSRRISFRQDNEDSVRMLFEGASDESRAAAQRLKLGRCLIHEAGSQPKFATVPHLTYENYRTRIDLNHPPLIEVSNER</sequence>
<dbReference type="GO" id="GO:0003677">
    <property type="term" value="F:DNA binding"/>
    <property type="evidence" value="ECO:0007669"/>
    <property type="project" value="InterPro"/>
</dbReference>
<evidence type="ECO:0000259" key="1">
    <source>
        <dbReference type="PROSITE" id="PS50901"/>
    </source>
</evidence>
<reference evidence="2" key="1">
    <citation type="submission" date="2015-06" db="EMBL/GenBank/DDBJ databases">
        <authorList>
            <person name="Joergensen T."/>
        </authorList>
    </citation>
    <scope>NUCLEOTIDE SEQUENCE</scope>
    <source>
        <plasmid evidence="2">pRGRH1791</plasmid>
    </source>
</reference>
<dbReference type="AlphaFoldDB" id="A0A0H5Q958"/>
<reference evidence="2" key="2">
    <citation type="submission" date="2015-07" db="EMBL/GenBank/DDBJ databases">
        <title>Plasmids, circular viruses and viroids from rat gut.</title>
        <authorList>
            <person name="Jorgensen T.J."/>
            <person name="Hansen M.A."/>
            <person name="Xu Z."/>
            <person name="Tabak M.A."/>
            <person name="Sorensen S.J."/>
            <person name="Hansen L.H."/>
        </authorList>
    </citation>
    <scope>NUCLEOTIDE SEQUENCE</scope>
    <source>
        <plasmid evidence="2">pRGRH1791</plasmid>
    </source>
</reference>
<dbReference type="SUPFAM" id="SSF52540">
    <property type="entry name" value="P-loop containing nucleoside triphosphate hydrolases"/>
    <property type="match status" value="1"/>
</dbReference>
<accession>A0A0H5Q958</accession>
<keyword evidence="2" id="KW-0614">Plasmid</keyword>
<name>A0A0H5Q958_9ZZZZ</name>